<reference evidence="3" key="1">
    <citation type="submission" date="2017-03" db="EMBL/GenBank/DDBJ databases">
        <title>Phytopthora megakarya and P. palmivora, two closely related causual agents of cacao black pod achieved similar genome size and gene model numbers by different mechanisms.</title>
        <authorList>
            <person name="Ali S."/>
            <person name="Shao J."/>
            <person name="Larry D.J."/>
            <person name="Kronmiller B."/>
            <person name="Shen D."/>
            <person name="Strem M.D."/>
            <person name="Melnick R.L."/>
            <person name="Guiltinan M.J."/>
            <person name="Tyler B.M."/>
            <person name="Meinhardt L.W."/>
            <person name="Bailey B.A."/>
        </authorList>
    </citation>
    <scope>NUCLEOTIDE SEQUENCE [LARGE SCALE GENOMIC DNA]</scope>
    <source>
        <strain evidence="3">zdho120</strain>
    </source>
</reference>
<name>A0A225VGI2_9STRA</name>
<keyword evidence="3" id="KW-1185">Reference proteome</keyword>
<dbReference type="AlphaFoldDB" id="A0A225VGI2"/>
<sequence>METDARNRGRGRTGTETEGSGGGRSRPSLRGEEATEPSQFSLAGTAAGRGAARREIVHDLWTNEEEEKEDDKTVEIKEEKVAVKVEVPDTDVQSLKLDPPGIERFSKEEVSWRNAGDGTNFGKAVKEEPARTPSGFIPWYSGSESRQQSVGGVASSKVVSGSSADKTDAYRSLYGVGGGKSMGPASGNQSELSSNSLSNLPPIALSNTVAHVVKSLPQFFSDSATVEKTTKRERGESIEEWGDRVSELCDSLDYPDARMRYQLFRRGLRVKRCLATLDSSPACDIPEATEWLMFKDMHRPIEEDDEFVGEAKTPNAVVSNQAAIDALSLKMDAILQAQSRQQTQNGFYQPRSPRNRSPRVDAVVNSGVPASGNGFVGNNVIFLDARGKRAGTSA</sequence>
<dbReference type="OrthoDB" id="121296at2759"/>
<gene>
    <name evidence="2" type="ORF">PHMEG_00023651</name>
</gene>
<evidence type="ECO:0000256" key="1">
    <source>
        <dbReference type="SAM" id="MobiDB-lite"/>
    </source>
</evidence>
<proteinExistence type="predicted"/>
<comment type="caution">
    <text evidence="2">The sequence shown here is derived from an EMBL/GenBank/DDBJ whole genome shotgun (WGS) entry which is preliminary data.</text>
</comment>
<feature type="region of interest" description="Disordered" evidence="1">
    <location>
        <begin position="340"/>
        <end position="360"/>
    </location>
</feature>
<evidence type="ECO:0000313" key="2">
    <source>
        <dbReference type="EMBL" id="OWZ04445.1"/>
    </source>
</evidence>
<accession>A0A225VGI2</accession>
<evidence type="ECO:0000313" key="3">
    <source>
        <dbReference type="Proteomes" id="UP000198211"/>
    </source>
</evidence>
<feature type="region of interest" description="Disordered" evidence="1">
    <location>
        <begin position="1"/>
        <end position="73"/>
    </location>
</feature>
<organism evidence="2 3">
    <name type="scientific">Phytophthora megakarya</name>
    <dbReference type="NCBI Taxonomy" id="4795"/>
    <lineage>
        <taxon>Eukaryota</taxon>
        <taxon>Sar</taxon>
        <taxon>Stramenopiles</taxon>
        <taxon>Oomycota</taxon>
        <taxon>Peronosporomycetes</taxon>
        <taxon>Peronosporales</taxon>
        <taxon>Peronosporaceae</taxon>
        <taxon>Phytophthora</taxon>
    </lineage>
</organism>
<feature type="region of interest" description="Disordered" evidence="1">
    <location>
        <begin position="108"/>
        <end position="152"/>
    </location>
</feature>
<dbReference type="Proteomes" id="UP000198211">
    <property type="component" value="Unassembled WGS sequence"/>
</dbReference>
<dbReference type="EMBL" id="NBNE01004961">
    <property type="protein sequence ID" value="OWZ04445.1"/>
    <property type="molecule type" value="Genomic_DNA"/>
</dbReference>
<protein>
    <submittedName>
        <fullName evidence="2">Uncharacterized protein</fullName>
    </submittedName>
</protein>